<comment type="caution">
    <text evidence="1">The sequence shown here is derived from an EMBL/GenBank/DDBJ whole genome shotgun (WGS) entry which is preliminary data.</text>
</comment>
<keyword evidence="2" id="KW-1185">Reference proteome</keyword>
<gene>
    <name evidence="1" type="ORF">C683_0826</name>
</gene>
<organism evidence="1 2">
    <name type="scientific">Catellicoccus marimammalium M35/04/3</name>
    <dbReference type="NCBI Taxonomy" id="1234409"/>
    <lineage>
        <taxon>Bacteria</taxon>
        <taxon>Bacillati</taxon>
        <taxon>Bacillota</taxon>
        <taxon>Bacilli</taxon>
        <taxon>Lactobacillales</taxon>
        <taxon>Enterococcaceae</taxon>
        <taxon>Catellicoccus</taxon>
    </lineage>
</organism>
<dbReference type="EMBL" id="AMYT01000017">
    <property type="protein sequence ID" value="EKU27495.1"/>
    <property type="molecule type" value="Genomic_DNA"/>
</dbReference>
<dbReference type="OrthoDB" id="2185058at2"/>
<reference evidence="1 2" key="1">
    <citation type="journal article" date="2013" name="Genome Announc.">
        <title>Draft Genome Sequence of Catellicoccus marimammalium, a Novel Species Commonly Found in Gull Feces.</title>
        <authorList>
            <person name="Weigand M.R."/>
            <person name="Ryu H."/>
            <person name="Bozcek L."/>
            <person name="Konstantinidis K.T."/>
            <person name="Santo Domingo J.W."/>
        </authorList>
    </citation>
    <scope>NUCLEOTIDE SEQUENCE [LARGE SCALE GENOMIC DNA]</scope>
    <source>
        <strain evidence="1 2">M35/04/3</strain>
    </source>
</reference>
<protein>
    <submittedName>
        <fullName evidence="1">Uncharacterized protein</fullName>
    </submittedName>
</protein>
<accession>K8Z9G1</accession>
<evidence type="ECO:0000313" key="2">
    <source>
        <dbReference type="Proteomes" id="UP000016057"/>
    </source>
</evidence>
<dbReference type="Proteomes" id="UP000016057">
    <property type="component" value="Unassembled WGS sequence"/>
</dbReference>
<evidence type="ECO:0000313" key="1">
    <source>
        <dbReference type="EMBL" id="EKU27495.1"/>
    </source>
</evidence>
<dbReference type="RefSeq" id="WP_009490322.1">
    <property type="nucleotide sequence ID" value="NZ_AMYT01000017.1"/>
</dbReference>
<dbReference type="STRING" id="1234409.C683_0826"/>
<name>K8Z9G1_9ENTE</name>
<proteinExistence type="predicted"/>
<dbReference type="AlphaFoldDB" id="K8Z9G1"/>
<sequence>MKDWFIEHRAMPFLAWYEELTAKTAVSLDDDYLQFQSKDQDLLENFSLCIETLASTTTLSEEWLKEHQAKLIAQSIDGNYLLGNETTTWVVPVDLHLSDIEEYTITPNEWVAQWIEGTITSNIL</sequence>